<dbReference type="InterPro" id="IPR029044">
    <property type="entry name" value="Nucleotide-diphossugar_trans"/>
</dbReference>
<dbReference type="Pfam" id="PF00535">
    <property type="entry name" value="Glycos_transf_2"/>
    <property type="match status" value="1"/>
</dbReference>
<dbReference type="Proteomes" id="UP000249873">
    <property type="component" value="Chromosome"/>
</dbReference>
<dbReference type="Gene3D" id="3.90.550.10">
    <property type="entry name" value="Spore Coat Polysaccharide Biosynthesis Protein SpsA, Chain A"/>
    <property type="match status" value="1"/>
</dbReference>
<name>A0A2Z4GDF5_9BACT</name>
<keyword evidence="1" id="KW-1133">Transmembrane helix</keyword>
<protein>
    <submittedName>
        <fullName evidence="3">Glycosyltransferase family 2 protein</fullName>
    </submittedName>
</protein>
<feature type="domain" description="Glycosyltransferase 2-like" evidence="2">
    <location>
        <begin position="5"/>
        <end position="165"/>
    </location>
</feature>
<evidence type="ECO:0000256" key="1">
    <source>
        <dbReference type="SAM" id="Phobius"/>
    </source>
</evidence>
<keyword evidence="1" id="KW-0812">Transmembrane</keyword>
<dbReference type="InterPro" id="IPR001173">
    <property type="entry name" value="Glyco_trans_2-like"/>
</dbReference>
<keyword evidence="1" id="KW-0472">Membrane</keyword>
<proteinExistence type="predicted"/>
<sequence length="303" mass="34478">MPAVSIILPNYNHAKFLEDRIESILNQTNQDFELIILDDASSDASPSILKSYENHPKVKALILNEKNSGSTFVQWKKGLELAIGKYIWIAESDDLAAPEFLEYHLSNLLADPKLGVSFSASVWIDANGNQIHEPGHENDFQSKGSDLLKNDFIKGNLIYNASSCVFQKSLVPWNTLSSVVKYKYCGDWLFWVDLVKDTEVKRSNKRLNSFRRHSNNVSFEAESKGLQFSEGLKVVKHIFDTQTFGFLEKQKLIFYWVQKLRNSKIKDKKQFLALIPFPGSVFYTLSPLVNFFLPSTLASPVSK</sequence>
<dbReference type="PANTHER" id="PTHR43685:SF2">
    <property type="entry name" value="GLYCOSYLTRANSFERASE 2-LIKE DOMAIN-CONTAINING PROTEIN"/>
    <property type="match status" value="1"/>
</dbReference>
<feature type="transmembrane region" description="Helical" evidence="1">
    <location>
        <begin position="271"/>
        <end position="293"/>
    </location>
</feature>
<evidence type="ECO:0000259" key="2">
    <source>
        <dbReference type="Pfam" id="PF00535"/>
    </source>
</evidence>
<dbReference type="InterPro" id="IPR050834">
    <property type="entry name" value="Glycosyltransf_2"/>
</dbReference>
<dbReference type="EMBL" id="CP029480">
    <property type="protein sequence ID" value="AWV99362.1"/>
    <property type="molecule type" value="Genomic_DNA"/>
</dbReference>
<organism evidence="3 4">
    <name type="scientific">Arcticibacterium luteifluviistationis</name>
    <dbReference type="NCBI Taxonomy" id="1784714"/>
    <lineage>
        <taxon>Bacteria</taxon>
        <taxon>Pseudomonadati</taxon>
        <taxon>Bacteroidota</taxon>
        <taxon>Cytophagia</taxon>
        <taxon>Cytophagales</taxon>
        <taxon>Leadbetterellaceae</taxon>
        <taxon>Arcticibacterium</taxon>
    </lineage>
</organism>
<evidence type="ECO:0000313" key="4">
    <source>
        <dbReference type="Proteomes" id="UP000249873"/>
    </source>
</evidence>
<dbReference type="OrthoDB" id="9815829at2"/>
<dbReference type="RefSeq" id="WP_111372711.1">
    <property type="nucleotide sequence ID" value="NZ_CP029480.1"/>
</dbReference>
<reference evidence="3 4" key="1">
    <citation type="submission" date="2018-05" db="EMBL/GenBank/DDBJ databases">
        <title>Complete genome sequence of Arcticibacterium luteifluviistationis SM1504T, a cytophagaceae bacterium isolated from Arctic surface seawater.</title>
        <authorList>
            <person name="Li Y."/>
            <person name="Qin Q.-L."/>
        </authorList>
    </citation>
    <scope>NUCLEOTIDE SEQUENCE [LARGE SCALE GENOMIC DNA]</scope>
    <source>
        <strain evidence="3 4">SM1504</strain>
    </source>
</reference>
<dbReference type="KEGG" id="als:DJ013_14810"/>
<dbReference type="PANTHER" id="PTHR43685">
    <property type="entry name" value="GLYCOSYLTRANSFERASE"/>
    <property type="match status" value="1"/>
</dbReference>
<keyword evidence="3" id="KW-0808">Transferase</keyword>
<gene>
    <name evidence="3" type="ORF">DJ013_14810</name>
</gene>
<dbReference type="SUPFAM" id="SSF53448">
    <property type="entry name" value="Nucleotide-diphospho-sugar transferases"/>
    <property type="match status" value="1"/>
</dbReference>
<keyword evidence="4" id="KW-1185">Reference proteome</keyword>
<dbReference type="GO" id="GO:0016740">
    <property type="term" value="F:transferase activity"/>
    <property type="evidence" value="ECO:0007669"/>
    <property type="project" value="UniProtKB-KW"/>
</dbReference>
<dbReference type="AlphaFoldDB" id="A0A2Z4GDF5"/>
<evidence type="ECO:0000313" key="3">
    <source>
        <dbReference type="EMBL" id="AWV99362.1"/>
    </source>
</evidence>
<accession>A0A2Z4GDF5</accession>
<dbReference type="CDD" id="cd00761">
    <property type="entry name" value="Glyco_tranf_GTA_type"/>
    <property type="match status" value="1"/>
</dbReference>